<accession>A0A0A9C2Z6</accession>
<evidence type="ECO:0000313" key="1">
    <source>
        <dbReference type="EMBL" id="JAD68843.1"/>
    </source>
</evidence>
<protein>
    <submittedName>
        <fullName evidence="1">Uncharacterized protein</fullName>
    </submittedName>
</protein>
<proteinExistence type="predicted"/>
<sequence length="47" mass="5167">MIFRLDSRTVFAASGSRNMLNSTYLFDGTVNTFPFSSSLSLMSPPTT</sequence>
<reference evidence="1" key="1">
    <citation type="submission" date="2014-09" db="EMBL/GenBank/DDBJ databases">
        <authorList>
            <person name="Magalhaes I.L.F."/>
            <person name="Oliveira U."/>
            <person name="Santos F.R."/>
            <person name="Vidigal T.H.D.A."/>
            <person name="Brescovit A.D."/>
            <person name="Santos A.J."/>
        </authorList>
    </citation>
    <scope>NUCLEOTIDE SEQUENCE</scope>
    <source>
        <tissue evidence="1">Shoot tissue taken approximately 20 cm above the soil surface</tissue>
    </source>
</reference>
<organism evidence="1">
    <name type="scientific">Arundo donax</name>
    <name type="common">Giant reed</name>
    <name type="synonym">Donax arundinaceus</name>
    <dbReference type="NCBI Taxonomy" id="35708"/>
    <lineage>
        <taxon>Eukaryota</taxon>
        <taxon>Viridiplantae</taxon>
        <taxon>Streptophyta</taxon>
        <taxon>Embryophyta</taxon>
        <taxon>Tracheophyta</taxon>
        <taxon>Spermatophyta</taxon>
        <taxon>Magnoliopsida</taxon>
        <taxon>Liliopsida</taxon>
        <taxon>Poales</taxon>
        <taxon>Poaceae</taxon>
        <taxon>PACMAD clade</taxon>
        <taxon>Arundinoideae</taxon>
        <taxon>Arundineae</taxon>
        <taxon>Arundo</taxon>
    </lineage>
</organism>
<dbReference type="EMBL" id="GBRH01229052">
    <property type="protein sequence ID" value="JAD68843.1"/>
    <property type="molecule type" value="Transcribed_RNA"/>
</dbReference>
<name>A0A0A9C2Z6_ARUDO</name>
<dbReference type="AlphaFoldDB" id="A0A0A9C2Z6"/>
<reference evidence="1" key="2">
    <citation type="journal article" date="2015" name="Data Brief">
        <title>Shoot transcriptome of the giant reed, Arundo donax.</title>
        <authorList>
            <person name="Barrero R.A."/>
            <person name="Guerrero F.D."/>
            <person name="Moolhuijzen P."/>
            <person name="Goolsby J.A."/>
            <person name="Tidwell J."/>
            <person name="Bellgard S.E."/>
            <person name="Bellgard M.I."/>
        </authorList>
    </citation>
    <scope>NUCLEOTIDE SEQUENCE</scope>
    <source>
        <tissue evidence="1">Shoot tissue taken approximately 20 cm above the soil surface</tissue>
    </source>
</reference>